<sequence>MKAKVIFAVTTLIAASSVNAQTLCVFDLLGAQGDSYALMKDYALAAKQWGANITLKPYPDERLAVEDFKAGQCDAVSLTGIRVHPFNSFVASIDAIGSVPNNTAAKTILTLMANPKLAPDMVYKNYEVAGVTSYGPAYIMIRDRKINSLMKATGIKFGVYDYDKAEAMMVEKMGGQPVASDLMNIGGKFNNGQIDALGMPAIGFRPLELAKGLGTKGGIFRFPVVHVTYDIIIHQNRFPDGYGQNSRNWVVGLIGRAFETTNKIEKGIDPKYWEELPANDKLGYVKLMREARISLTNQGFYDKKMMALLKKVRCALDPSSFECSLTGE</sequence>
<keyword evidence="1" id="KW-0732">Signal</keyword>
<evidence type="ECO:0000256" key="1">
    <source>
        <dbReference type="SAM" id="SignalP"/>
    </source>
</evidence>
<protein>
    <recommendedName>
        <fullName evidence="4">RND transporter</fullName>
    </recommendedName>
</protein>
<dbReference type="Gene3D" id="3.40.190.170">
    <property type="entry name" value="Bacterial extracellular solute-binding protein, family 7"/>
    <property type="match status" value="1"/>
</dbReference>
<organism evidence="2 3">
    <name type="scientific">Aquirhabdus parva</name>
    <dbReference type="NCBI Taxonomy" id="2283318"/>
    <lineage>
        <taxon>Bacteria</taxon>
        <taxon>Pseudomonadati</taxon>
        <taxon>Pseudomonadota</taxon>
        <taxon>Gammaproteobacteria</taxon>
        <taxon>Moraxellales</taxon>
        <taxon>Moraxellaceae</taxon>
        <taxon>Aquirhabdus</taxon>
    </lineage>
</organism>
<evidence type="ECO:0008006" key="4">
    <source>
        <dbReference type="Google" id="ProtNLM"/>
    </source>
</evidence>
<evidence type="ECO:0000313" key="2">
    <source>
        <dbReference type="EMBL" id="AXI04149.1"/>
    </source>
</evidence>
<accession>A0A345PA40</accession>
<dbReference type="InterPro" id="IPR045758">
    <property type="entry name" value="AdeT1/2"/>
</dbReference>
<reference evidence="2 3" key="1">
    <citation type="submission" date="2018-07" db="EMBL/GenBank/DDBJ databases">
        <title>Genome sequencing of Moraxellaceae gen. HYN0046.</title>
        <authorList>
            <person name="Kim M."/>
            <person name="Yi H."/>
        </authorList>
    </citation>
    <scope>NUCLEOTIDE SEQUENCE [LARGE SCALE GENOMIC DNA]</scope>
    <source>
        <strain evidence="2 3">HYN0046</strain>
    </source>
</reference>
<dbReference type="Proteomes" id="UP000253940">
    <property type="component" value="Chromosome"/>
</dbReference>
<dbReference type="EMBL" id="CP031222">
    <property type="protein sequence ID" value="AXI04149.1"/>
    <property type="molecule type" value="Genomic_DNA"/>
</dbReference>
<feature type="chain" id="PRO_5016880652" description="RND transporter" evidence="1">
    <location>
        <begin position="21"/>
        <end position="328"/>
    </location>
</feature>
<dbReference type="Pfam" id="PF19582">
    <property type="entry name" value="AdeT1_2"/>
    <property type="match status" value="1"/>
</dbReference>
<feature type="signal peptide" evidence="1">
    <location>
        <begin position="1"/>
        <end position="20"/>
    </location>
</feature>
<name>A0A345PA40_9GAMM</name>
<proteinExistence type="predicted"/>
<dbReference type="KEGG" id="mbah:HYN46_15665"/>
<dbReference type="RefSeq" id="WP_114900257.1">
    <property type="nucleotide sequence ID" value="NZ_CP031222.1"/>
</dbReference>
<evidence type="ECO:0000313" key="3">
    <source>
        <dbReference type="Proteomes" id="UP000253940"/>
    </source>
</evidence>
<dbReference type="InterPro" id="IPR038404">
    <property type="entry name" value="TRAP_DctP_sf"/>
</dbReference>
<keyword evidence="3" id="KW-1185">Reference proteome</keyword>
<dbReference type="AlphaFoldDB" id="A0A345PA40"/>
<gene>
    <name evidence="2" type="ORF">HYN46_15665</name>
</gene>
<dbReference type="OrthoDB" id="9771186at2"/>